<dbReference type="AlphaFoldDB" id="A0A1H9EUZ3"/>
<feature type="transmembrane region" description="Helical" evidence="6">
    <location>
        <begin position="768"/>
        <end position="784"/>
    </location>
</feature>
<keyword evidence="5 6" id="KW-0472">Membrane</keyword>
<gene>
    <name evidence="8" type="ORF">SAMN02982919_00368</name>
</gene>
<feature type="transmembrane region" description="Helical" evidence="6">
    <location>
        <begin position="185"/>
        <end position="209"/>
    </location>
</feature>
<dbReference type="Proteomes" id="UP000199766">
    <property type="component" value="Unassembled WGS sequence"/>
</dbReference>
<dbReference type="InterPro" id="IPR020846">
    <property type="entry name" value="MFS_dom"/>
</dbReference>
<evidence type="ECO:0000256" key="4">
    <source>
        <dbReference type="ARBA" id="ARBA00022989"/>
    </source>
</evidence>
<feature type="domain" description="Major facilitator superfamily (MFS) profile" evidence="7">
    <location>
        <begin position="419"/>
        <end position="812"/>
    </location>
</feature>
<evidence type="ECO:0000256" key="6">
    <source>
        <dbReference type="SAM" id="Phobius"/>
    </source>
</evidence>
<feature type="transmembrane region" description="Helical" evidence="6">
    <location>
        <begin position="574"/>
        <end position="595"/>
    </location>
</feature>
<dbReference type="InterPro" id="IPR011701">
    <property type="entry name" value="MFS"/>
</dbReference>
<dbReference type="SUPFAM" id="SSF103473">
    <property type="entry name" value="MFS general substrate transporter"/>
    <property type="match status" value="1"/>
</dbReference>
<evidence type="ECO:0000256" key="1">
    <source>
        <dbReference type="ARBA" id="ARBA00004141"/>
    </source>
</evidence>
<feature type="transmembrane region" description="Helical" evidence="6">
    <location>
        <begin position="457"/>
        <end position="479"/>
    </location>
</feature>
<feature type="transmembrane region" description="Helical" evidence="6">
    <location>
        <begin position="221"/>
        <end position="240"/>
    </location>
</feature>
<dbReference type="PROSITE" id="PS50850">
    <property type="entry name" value="MFS"/>
    <property type="match status" value="1"/>
</dbReference>
<keyword evidence="4 6" id="KW-1133">Transmembrane helix</keyword>
<feature type="transmembrane region" description="Helical" evidence="6">
    <location>
        <begin position="630"/>
        <end position="651"/>
    </location>
</feature>
<dbReference type="EMBL" id="FOGD01000001">
    <property type="protein sequence ID" value="SEQ28808.1"/>
    <property type="molecule type" value="Genomic_DNA"/>
</dbReference>
<evidence type="ECO:0000259" key="7">
    <source>
        <dbReference type="PROSITE" id="PS50850"/>
    </source>
</evidence>
<feature type="transmembrane region" description="Helical" evidence="6">
    <location>
        <begin position="698"/>
        <end position="715"/>
    </location>
</feature>
<feature type="transmembrane region" description="Helical" evidence="6">
    <location>
        <begin position="374"/>
        <end position="392"/>
    </location>
</feature>
<feature type="transmembrane region" description="Helical" evidence="6">
    <location>
        <begin position="666"/>
        <end position="686"/>
    </location>
</feature>
<comment type="subcellular location">
    <subcellularLocation>
        <location evidence="1">Membrane</location>
        <topology evidence="1">Multi-pass membrane protein</topology>
    </subcellularLocation>
</comment>
<reference evidence="8 9" key="1">
    <citation type="submission" date="2016-10" db="EMBL/GenBank/DDBJ databases">
        <authorList>
            <person name="de Groot N.N."/>
        </authorList>
    </citation>
    <scope>NUCLEOTIDE SEQUENCE [LARGE SCALE GENOMIC DNA]</scope>
    <source>
        <strain evidence="8 9">ATCC 35958</strain>
    </source>
</reference>
<evidence type="ECO:0000256" key="3">
    <source>
        <dbReference type="ARBA" id="ARBA00022692"/>
    </source>
</evidence>
<evidence type="ECO:0000256" key="5">
    <source>
        <dbReference type="ARBA" id="ARBA00023136"/>
    </source>
</evidence>
<dbReference type="GO" id="GO:0016020">
    <property type="term" value="C:membrane"/>
    <property type="evidence" value="ECO:0007669"/>
    <property type="project" value="UniProtKB-SubCell"/>
</dbReference>
<feature type="transmembrane region" description="Helical" evidence="6">
    <location>
        <begin position="549"/>
        <end position="568"/>
    </location>
</feature>
<sequence>MTSAASNPALQNPSPAPRQSTLRLFVAFFAVLLLVLLLNGGLTLAALHKVQFESTTAAVRMVGHDWALRIQGAISFGKPIEQFYGLKATLTQIQKDLPAVASVAVTNAQGVLIQSVGQAPVRDDLATSVRRTLAASKPVVDKLQGRHYLVFPIQGREGQMAGALTMTVHEATITQAVSEHLGRNVLVLALVALLAALVLLAGLSLLRISGDASGMGTQSRWRLFALPIVVVVLAQGVYSWDSIHTFHQQYLGAVQETAKIAVQRLGRDFQRLFDKGVHIERLVGIEAPFKRVMDEAAEIGYMEIQAADGAVLYRVDREGRLEKRPPALPLDSALDLTTAFHVAGGPQIGSLRVHLDGAAIAAGARQRLLDAGTVVLLSILWVIELFVLLGVLMRRQPPAAQPANQPQPTPSDDGRHVLGRPTAFLLLLAWALPLSFIPLRMREIYTPILGLSEHVVLALPLSVEMLCALVTALVAGALTDRRGWHVPFLAGVVISLAGALFSSAADNVWTFMMARALVGAGYGLAWMGIQGFIVLWATPQTRAQGMAHLVAGIFAGHICGSAVGAMLAQQVGYTMVFLFSAALSLLPGLFVLMYMRPYFGLPSGMGAQAVQPSRKLDWPSVRQLLGDRNFALLMLGSVVPFSVAQVGLLYFTLPLFLVDQGVSQSSIGRIMMIYGLSVIYLGPFLGRYVDASDSKKKFIVLGGLVGSLGMIYLFFDNSLFAITLSVFALGLASSLAGAAQSAFALNLHAVQEMGMGKAMGVQRAADKLGQMIGPLLIGALFASVGAASGLAITGLLYLGATVLFLLLAQPPRPLGAASA</sequence>
<keyword evidence="2" id="KW-0813">Transport</keyword>
<dbReference type="InterPro" id="IPR050930">
    <property type="entry name" value="MFS_Vesicular_Transporter"/>
</dbReference>
<feature type="transmembrane region" description="Helical" evidence="6">
    <location>
        <begin position="721"/>
        <end position="747"/>
    </location>
</feature>
<dbReference type="PANTHER" id="PTHR23506">
    <property type="entry name" value="GH10249P"/>
    <property type="match status" value="1"/>
</dbReference>
<accession>A0A1H9EUZ3</accession>
<dbReference type="InterPro" id="IPR036259">
    <property type="entry name" value="MFS_trans_sf"/>
</dbReference>
<feature type="transmembrane region" description="Helical" evidence="6">
    <location>
        <begin position="486"/>
        <end position="505"/>
    </location>
</feature>
<dbReference type="STRING" id="180197.SAMN02982919_00368"/>
<proteinExistence type="predicted"/>
<keyword evidence="9" id="KW-1185">Reference proteome</keyword>
<evidence type="ECO:0000313" key="8">
    <source>
        <dbReference type="EMBL" id="SEQ28808.1"/>
    </source>
</evidence>
<evidence type="ECO:0000256" key="2">
    <source>
        <dbReference type="ARBA" id="ARBA00022448"/>
    </source>
</evidence>
<feature type="transmembrane region" description="Helical" evidence="6">
    <location>
        <begin position="517"/>
        <end position="537"/>
    </location>
</feature>
<dbReference type="OrthoDB" id="1679175at2"/>
<name>A0A1H9EUZ3_9BURK</name>
<dbReference type="CDD" id="cd17325">
    <property type="entry name" value="MFS_MdtG_SLC18_like"/>
    <property type="match status" value="1"/>
</dbReference>
<dbReference type="PANTHER" id="PTHR23506:SF23">
    <property type="entry name" value="GH10249P"/>
    <property type="match status" value="1"/>
</dbReference>
<evidence type="ECO:0000313" key="9">
    <source>
        <dbReference type="Proteomes" id="UP000199766"/>
    </source>
</evidence>
<dbReference type="Pfam" id="PF07690">
    <property type="entry name" value="MFS_1"/>
    <property type="match status" value="1"/>
</dbReference>
<dbReference type="RefSeq" id="WP_143059559.1">
    <property type="nucleotide sequence ID" value="NZ_FOGD01000001.1"/>
</dbReference>
<keyword evidence="3 6" id="KW-0812">Transmembrane</keyword>
<dbReference type="Gene3D" id="1.20.1250.20">
    <property type="entry name" value="MFS general substrate transporter like domains"/>
    <property type="match status" value="1"/>
</dbReference>
<dbReference type="GO" id="GO:0022857">
    <property type="term" value="F:transmembrane transporter activity"/>
    <property type="evidence" value="ECO:0007669"/>
    <property type="project" value="InterPro"/>
</dbReference>
<feature type="transmembrane region" description="Helical" evidence="6">
    <location>
        <begin position="790"/>
        <end position="808"/>
    </location>
</feature>
<organism evidence="8 9">
    <name type="scientific">Giesbergeria anulus</name>
    <dbReference type="NCBI Taxonomy" id="180197"/>
    <lineage>
        <taxon>Bacteria</taxon>
        <taxon>Pseudomonadati</taxon>
        <taxon>Pseudomonadota</taxon>
        <taxon>Betaproteobacteria</taxon>
        <taxon>Burkholderiales</taxon>
        <taxon>Comamonadaceae</taxon>
        <taxon>Giesbergeria</taxon>
    </lineage>
</organism>
<protein>
    <submittedName>
        <fullName evidence="8">Predicted arabinose efflux permease, MFS family</fullName>
    </submittedName>
</protein>